<dbReference type="Gene3D" id="1.10.150.240">
    <property type="entry name" value="Putative phosphatase, domain 2"/>
    <property type="match status" value="1"/>
</dbReference>
<name>A0A2S7N1Z0_9BACI</name>
<dbReference type="InterPro" id="IPR023198">
    <property type="entry name" value="PGP-like_dom2"/>
</dbReference>
<dbReference type="AlphaFoldDB" id="A0A2S7N1Z0"/>
<dbReference type="Proteomes" id="UP000239663">
    <property type="component" value="Unassembled WGS sequence"/>
</dbReference>
<comment type="caution">
    <text evidence="3">The sequence shown here is derived from an EMBL/GenBank/DDBJ whole genome shotgun (WGS) entry which is preliminary data.</text>
</comment>
<dbReference type="Gene3D" id="3.40.50.1000">
    <property type="entry name" value="HAD superfamily/HAD-like"/>
    <property type="match status" value="1"/>
</dbReference>
<accession>A0A2S7N1Z0</accession>
<organism evidence="3 4">
    <name type="scientific">Pradoshia eiseniae</name>
    <dbReference type="NCBI Taxonomy" id="2064768"/>
    <lineage>
        <taxon>Bacteria</taxon>
        <taxon>Bacillati</taxon>
        <taxon>Bacillota</taxon>
        <taxon>Bacilli</taxon>
        <taxon>Bacillales</taxon>
        <taxon>Bacillaceae</taxon>
        <taxon>Pradoshia</taxon>
    </lineage>
</organism>
<evidence type="ECO:0000256" key="2">
    <source>
        <dbReference type="ARBA" id="ARBA00022842"/>
    </source>
</evidence>
<dbReference type="InterPro" id="IPR036412">
    <property type="entry name" value="HAD-like_sf"/>
</dbReference>
<reference evidence="3 4" key="1">
    <citation type="submission" date="2017-12" db="EMBL/GenBank/DDBJ databases">
        <title>Taxonomic description and draft genome of Pradoshia cofamensis Gen. nov., sp. nov., a thermotolerant bacillale isolated from anterior gut of earthworm Eisenia fetida.</title>
        <authorList>
            <person name="Saha T."/>
            <person name="Chakraborty R."/>
        </authorList>
    </citation>
    <scope>NUCLEOTIDE SEQUENCE [LARGE SCALE GENOMIC DNA]</scope>
    <source>
        <strain evidence="3 4">EAG3</strain>
    </source>
</reference>
<dbReference type="GO" id="GO:0008967">
    <property type="term" value="F:phosphoglycolate phosphatase activity"/>
    <property type="evidence" value="ECO:0007669"/>
    <property type="project" value="TreeGrafter"/>
</dbReference>
<dbReference type="PANTHER" id="PTHR43434">
    <property type="entry name" value="PHOSPHOGLYCOLATE PHOSPHATASE"/>
    <property type="match status" value="1"/>
</dbReference>
<dbReference type="EMBL" id="PKOZ01000002">
    <property type="protein sequence ID" value="PQD95995.1"/>
    <property type="molecule type" value="Genomic_DNA"/>
</dbReference>
<gene>
    <name evidence="3" type="ORF">CYL18_05165</name>
</gene>
<dbReference type="InterPro" id="IPR041492">
    <property type="entry name" value="HAD_2"/>
</dbReference>
<dbReference type="GO" id="GO:0005829">
    <property type="term" value="C:cytosol"/>
    <property type="evidence" value="ECO:0007669"/>
    <property type="project" value="TreeGrafter"/>
</dbReference>
<protein>
    <submittedName>
        <fullName evidence="3">Phosphoglycolate phosphatase</fullName>
    </submittedName>
</protein>
<dbReference type="InterPro" id="IPR023214">
    <property type="entry name" value="HAD_sf"/>
</dbReference>
<sequence>MKDNIKDFQKTKDFLVCVDSDGCAMDTMGVKHEEAFGPRAVDVWELHHIKDRFLKVWNDINLYTRTRGINRFKGVVATFEALEKEGIKMPDISSFKKWAETTNELSNPSLERAIAETNDEQLKKALEWSHAVNRTIEEELAGNDKPVEGAKAGLEAANNVADVAIVSSANGAAVLDEWTRHELNVHVDVMLGQEAGTKAFCIEQLKKFGYENTHVLMIGDAPGDLSAAEVNNVLYYPILVGKEKFSWDRFREEALAKFLDGSFAGEYQEQLIKEFNDNLK</sequence>
<dbReference type="GO" id="GO:0006281">
    <property type="term" value="P:DNA repair"/>
    <property type="evidence" value="ECO:0007669"/>
    <property type="project" value="TreeGrafter"/>
</dbReference>
<dbReference type="RefSeq" id="WP_104848424.1">
    <property type="nucleotide sequence ID" value="NZ_PKOZ01000002.1"/>
</dbReference>
<dbReference type="Pfam" id="PF13419">
    <property type="entry name" value="HAD_2"/>
    <property type="match status" value="1"/>
</dbReference>
<keyword evidence="2" id="KW-0460">Magnesium</keyword>
<evidence type="ECO:0000313" key="4">
    <source>
        <dbReference type="Proteomes" id="UP000239663"/>
    </source>
</evidence>
<dbReference type="SUPFAM" id="SSF56784">
    <property type="entry name" value="HAD-like"/>
    <property type="match status" value="1"/>
</dbReference>
<dbReference type="PANTHER" id="PTHR43434:SF1">
    <property type="entry name" value="PHOSPHOGLYCOLATE PHOSPHATASE"/>
    <property type="match status" value="1"/>
</dbReference>
<dbReference type="OrthoDB" id="9796026at2"/>
<keyword evidence="4" id="KW-1185">Reference proteome</keyword>
<keyword evidence="1" id="KW-0378">Hydrolase</keyword>
<proteinExistence type="predicted"/>
<evidence type="ECO:0000313" key="3">
    <source>
        <dbReference type="EMBL" id="PQD95995.1"/>
    </source>
</evidence>
<evidence type="ECO:0000256" key="1">
    <source>
        <dbReference type="ARBA" id="ARBA00022801"/>
    </source>
</evidence>
<dbReference type="InterPro" id="IPR050155">
    <property type="entry name" value="HAD-like_hydrolase_sf"/>
</dbReference>